<organism evidence="2 3">
    <name type="scientific">Tigheibacillus jepli</name>
    <dbReference type="NCBI Taxonomy" id="3035914"/>
    <lineage>
        <taxon>Bacteria</taxon>
        <taxon>Bacillati</taxon>
        <taxon>Bacillota</taxon>
        <taxon>Bacilli</taxon>
        <taxon>Bacillales</taxon>
        <taxon>Bacillaceae</taxon>
        <taxon>Tigheibacillus</taxon>
    </lineage>
</organism>
<reference evidence="2 3" key="1">
    <citation type="submission" date="2023-10" db="EMBL/GenBank/DDBJ databases">
        <title>179-bfca-hs.</title>
        <authorList>
            <person name="Miliotis G."/>
            <person name="Sengupta P."/>
            <person name="Hameed A."/>
            <person name="Chuvochina M."/>
            <person name="Mcdonagh F."/>
            <person name="Simpson A.C."/>
            <person name="Singh N.K."/>
            <person name="Rekha P.D."/>
            <person name="Raman K."/>
            <person name="Hugenholtz P."/>
            <person name="Venkateswaran K."/>
        </authorList>
    </citation>
    <scope>NUCLEOTIDE SEQUENCE [LARGE SCALE GENOMIC DNA]</scope>
    <source>
        <strain evidence="2 3">179-BFC-A-HS</strain>
    </source>
</reference>
<evidence type="ECO:0000313" key="2">
    <source>
        <dbReference type="EMBL" id="MDY0405946.1"/>
    </source>
</evidence>
<dbReference type="PANTHER" id="PTHR43513">
    <property type="entry name" value="DIHYDROOROTATE DEHYDROGENASE B (NAD(+)), ELECTRON TRANSFER SUBUNIT"/>
    <property type="match status" value="1"/>
</dbReference>
<dbReference type="RefSeq" id="WP_320384654.1">
    <property type="nucleotide sequence ID" value="NZ_JAROCA020000001.1"/>
</dbReference>
<dbReference type="SUPFAM" id="SSF52343">
    <property type="entry name" value="Ferredoxin reductase-like, C-terminal NADP-linked domain"/>
    <property type="match status" value="1"/>
</dbReference>
<name>A0ABU5CI22_9BACI</name>
<dbReference type="Proteomes" id="UP001228376">
    <property type="component" value="Unassembled WGS sequence"/>
</dbReference>
<keyword evidence="3" id="KW-1185">Reference proteome</keyword>
<dbReference type="InterPro" id="IPR017938">
    <property type="entry name" value="Riboflavin_synthase-like_b-brl"/>
</dbReference>
<evidence type="ECO:0000313" key="3">
    <source>
        <dbReference type="Proteomes" id="UP001228376"/>
    </source>
</evidence>
<gene>
    <name evidence="2" type="ORF">P5G51_011585</name>
</gene>
<dbReference type="EMBL" id="JAROCA020000001">
    <property type="protein sequence ID" value="MDY0405946.1"/>
    <property type="molecule type" value="Genomic_DNA"/>
</dbReference>
<dbReference type="InterPro" id="IPR017927">
    <property type="entry name" value="FAD-bd_FR_type"/>
</dbReference>
<dbReference type="Gene3D" id="3.40.50.80">
    <property type="entry name" value="Nucleotide-binding domain of ferredoxin-NADP reductase (FNR) module"/>
    <property type="match status" value="1"/>
</dbReference>
<protein>
    <recommendedName>
        <fullName evidence="1">FAD-binding FR-type domain-containing protein</fullName>
    </recommendedName>
</protein>
<proteinExistence type="predicted"/>
<accession>A0ABU5CI22</accession>
<dbReference type="Gene3D" id="2.40.30.10">
    <property type="entry name" value="Translation factors"/>
    <property type="match status" value="1"/>
</dbReference>
<dbReference type="InterPro" id="IPR039261">
    <property type="entry name" value="FNR_nucleotide-bd"/>
</dbReference>
<dbReference type="PANTHER" id="PTHR43513:SF3">
    <property type="entry name" value="DIHYDROOROTATE DEHYDROGENASE B (NAD(+)), ELECTRON TRANSFER SUBUNIT-RELATED"/>
    <property type="match status" value="1"/>
</dbReference>
<dbReference type="SUPFAM" id="SSF63380">
    <property type="entry name" value="Riboflavin synthase domain-like"/>
    <property type="match status" value="1"/>
</dbReference>
<comment type="caution">
    <text evidence="2">The sequence shown here is derived from an EMBL/GenBank/DDBJ whole genome shotgun (WGS) entry which is preliminary data.</text>
</comment>
<dbReference type="PROSITE" id="PS51384">
    <property type="entry name" value="FAD_FR"/>
    <property type="match status" value="1"/>
</dbReference>
<feature type="domain" description="FAD-binding FR-type" evidence="1">
    <location>
        <begin position="2"/>
        <end position="99"/>
    </location>
</feature>
<sequence length="171" mass="19336">MKMVREMIIQQKTKIARDTFEMLLRNEEIADQAKPGQFLHILIPGCTLRRPISIADVDRMQGTITILFKVSGEGTAQLAYFTEGMHLNVLGPQGKGFPLQIKENGSILLIGGGIGVPPIYFLAKNLASQNCNIHAVLGFQKKEYAFMRTNLRRFVKRMSLQMMALWVRKDL</sequence>
<dbReference type="InterPro" id="IPR050353">
    <property type="entry name" value="PyrK_electron_transfer"/>
</dbReference>
<evidence type="ECO:0000259" key="1">
    <source>
        <dbReference type="PROSITE" id="PS51384"/>
    </source>
</evidence>